<dbReference type="InterPro" id="IPR052984">
    <property type="entry name" value="UPF0421"/>
</dbReference>
<evidence type="ECO:0000256" key="6">
    <source>
        <dbReference type="SAM" id="Phobius"/>
    </source>
</evidence>
<keyword evidence="3 6" id="KW-0812">Transmembrane</keyword>
<evidence type="ECO:0000256" key="3">
    <source>
        <dbReference type="ARBA" id="ARBA00022692"/>
    </source>
</evidence>
<dbReference type="GO" id="GO:0005886">
    <property type="term" value="C:plasma membrane"/>
    <property type="evidence" value="ECO:0007669"/>
    <property type="project" value="UniProtKB-SubCell"/>
</dbReference>
<reference evidence="8" key="2">
    <citation type="submission" date="2020-09" db="EMBL/GenBank/DDBJ databases">
        <authorList>
            <person name="Sun Q."/>
            <person name="Zhou Y."/>
        </authorList>
    </citation>
    <scope>NUCLEOTIDE SEQUENCE</scope>
    <source>
        <strain evidence="8">CGMCC 1.15179</strain>
    </source>
</reference>
<organism evidence="8 9">
    <name type="scientific">Marinithermofilum abyssi</name>
    <dbReference type="NCBI Taxonomy" id="1571185"/>
    <lineage>
        <taxon>Bacteria</taxon>
        <taxon>Bacillati</taxon>
        <taxon>Bacillota</taxon>
        <taxon>Bacilli</taxon>
        <taxon>Bacillales</taxon>
        <taxon>Thermoactinomycetaceae</taxon>
        <taxon>Marinithermofilum</taxon>
    </lineage>
</organism>
<dbReference type="PANTHER" id="PTHR40064:SF1">
    <property type="entry name" value="MEMBRANE PROTEIN"/>
    <property type="match status" value="1"/>
</dbReference>
<evidence type="ECO:0000256" key="4">
    <source>
        <dbReference type="ARBA" id="ARBA00022989"/>
    </source>
</evidence>
<dbReference type="InterPro" id="IPR038323">
    <property type="entry name" value="ArAE_1_C_sf"/>
</dbReference>
<evidence type="ECO:0000256" key="5">
    <source>
        <dbReference type="ARBA" id="ARBA00023136"/>
    </source>
</evidence>
<protein>
    <submittedName>
        <fullName evidence="8">Membrane protein</fullName>
    </submittedName>
</protein>
<evidence type="ECO:0000256" key="1">
    <source>
        <dbReference type="ARBA" id="ARBA00004651"/>
    </source>
</evidence>
<dbReference type="Gene3D" id="1.20.120.940">
    <property type="entry name" value="Putative aromatic acid exporter, C-terminal domain"/>
    <property type="match status" value="1"/>
</dbReference>
<feature type="transmembrane region" description="Helical" evidence="6">
    <location>
        <begin position="12"/>
        <end position="40"/>
    </location>
</feature>
<feature type="transmembrane region" description="Helical" evidence="6">
    <location>
        <begin position="94"/>
        <end position="112"/>
    </location>
</feature>
<name>A0A8J2VJ85_9BACL</name>
<dbReference type="Pfam" id="PF06081">
    <property type="entry name" value="ArAE_1"/>
    <property type="match status" value="1"/>
</dbReference>
<evidence type="ECO:0000259" key="7">
    <source>
        <dbReference type="Pfam" id="PF11728"/>
    </source>
</evidence>
<comment type="subcellular location">
    <subcellularLocation>
        <location evidence="1">Cell membrane</location>
        <topology evidence="1">Multi-pass membrane protein</topology>
    </subcellularLocation>
</comment>
<keyword evidence="5 6" id="KW-0472">Membrane</keyword>
<keyword evidence="9" id="KW-1185">Reference proteome</keyword>
<dbReference type="InterPro" id="IPR010343">
    <property type="entry name" value="ArAE_1"/>
</dbReference>
<evidence type="ECO:0000313" key="8">
    <source>
        <dbReference type="EMBL" id="GGE27169.1"/>
    </source>
</evidence>
<dbReference type="Pfam" id="PF11728">
    <property type="entry name" value="ArAE_1_C"/>
    <property type="match status" value="1"/>
</dbReference>
<evidence type="ECO:0000256" key="2">
    <source>
        <dbReference type="ARBA" id="ARBA00022475"/>
    </source>
</evidence>
<comment type="caution">
    <text evidence="8">The sequence shown here is derived from an EMBL/GenBank/DDBJ whole genome shotgun (WGS) entry which is preliminary data.</text>
</comment>
<dbReference type="RefSeq" id="WP_188648871.1">
    <property type="nucleotide sequence ID" value="NZ_BMHQ01000013.1"/>
</dbReference>
<feature type="domain" description="Putative aromatic acid exporter C-terminal" evidence="7">
    <location>
        <begin position="148"/>
        <end position="310"/>
    </location>
</feature>
<accession>A0A8J2VJ85</accession>
<feature type="transmembrane region" description="Helical" evidence="6">
    <location>
        <begin position="124"/>
        <end position="141"/>
    </location>
</feature>
<dbReference type="EMBL" id="BMHQ01000013">
    <property type="protein sequence ID" value="GGE27169.1"/>
    <property type="molecule type" value="Genomic_DNA"/>
</dbReference>
<keyword evidence="2" id="KW-1003">Cell membrane</keyword>
<dbReference type="Proteomes" id="UP000625210">
    <property type="component" value="Unassembled WGS sequence"/>
</dbReference>
<reference evidence="8" key="1">
    <citation type="journal article" date="2014" name="Int. J. Syst. Evol. Microbiol.">
        <title>Complete genome sequence of Corynebacterium casei LMG S-19264T (=DSM 44701T), isolated from a smear-ripened cheese.</title>
        <authorList>
            <consortium name="US DOE Joint Genome Institute (JGI-PGF)"/>
            <person name="Walter F."/>
            <person name="Albersmeier A."/>
            <person name="Kalinowski J."/>
            <person name="Ruckert C."/>
        </authorList>
    </citation>
    <scope>NUCLEOTIDE SEQUENCE</scope>
    <source>
        <strain evidence="8">CGMCC 1.15179</strain>
    </source>
</reference>
<sequence length="317" mass="36082">MKIGFRTAKTVLAVIAAIYLAQLLQLDMYTFAGIVAVLMIQTTRRESLDTFLKLTATTVITLVIGSVLLWLLGYHVYVIGIMLLILIPVLVRTGTARGIVLSAVICVHLYTAGDLSVQLLLNESLLILSGMLVALAINWSYMPKRLDELYIVRKSIEEKSSSMLRQMARCLKDEDYIWDGAEILQIHSLIQQGRNLALFHEENYITPDDVLTLRYFEIKEKQFNHLKYMVALVSRVDCVVVQGQMLAAIMEKASEQLLYNPAAHAPALKRELKNLVQTCEELPLPRTRKEFEVRAALLQILHELLEYIQVYEEVPHR</sequence>
<dbReference type="PANTHER" id="PTHR40064">
    <property type="entry name" value="MEMBRANE PROTEIN-RELATED"/>
    <property type="match status" value="1"/>
</dbReference>
<evidence type="ECO:0000313" key="9">
    <source>
        <dbReference type="Proteomes" id="UP000625210"/>
    </source>
</evidence>
<keyword evidence="4 6" id="KW-1133">Transmembrane helix</keyword>
<dbReference type="InterPro" id="IPR021062">
    <property type="entry name" value="ArAE_1_C"/>
</dbReference>
<dbReference type="AlphaFoldDB" id="A0A8J2VJ85"/>
<proteinExistence type="predicted"/>
<feature type="transmembrane region" description="Helical" evidence="6">
    <location>
        <begin position="60"/>
        <end position="87"/>
    </location>
</feature>
<gene>
    <name evidence="8" type="ORF">GCM10011571_31740</name>
</gene>